<feature type="region of interest" description="Disordered" evidence="1">
    <location>
        <begin position="737"/>
        <end position="771"/>
    </location>
</feature>
<dbReference type="GO" id="GO:0045944">
    <property type="term" value="P:positive regulation of transcription by RNA polymerase II"/>
    <property type="evidence" value="ECO:0007669"/>
    <property type="project" value="TreeGrafter"/>
</dbReference>
<dbReference type="InterPro" id="IPR008984">
    <property type="entry name" value="SMAD_FHA_dom_sf"/>
</dbReference>
<protein>
    <recommendedName>
        <fullName evidence="2">FHA domain-containing protein</fullName>
    </recommendedName>
</protein>
<dbReference type="InterPro" id="IPR025999">
    <property type="entry name" value="MCRS_N"/>
</dbReference>
<dbReference type="GO" id="GO:0002151">
    <property type="term" value="F:G-quadruplex RNA binding"/>
    <property type="evidence" value="ECO:0007669"/>
    <property type="project" value="InterPro"/>
</dbReference>
<accession>A0A9Q0HD43</accession>
<evidence type="ECO:0000256" key="1">
    <source>
        <dbReference type="SAM" id="MobiDB-lite"/>
    </source>
</evidence>
<comment type="caution">
    <text evidence="3">The sequence shown here is derived from an EMBL/GenBank/DDBJ whole genome shotgun (WGS) entry which is preliminary data.</text>
</comment>
<feature type="compositionally biased region" description="Acidic residues" evidence="1">
    <location>
        <begin position="547"/>
        <end position="556"/>
    </location>
</feature>
<dbReference type="PROSITE" id="PS50006">
    <property type="entry name" value="FHA_DOMAIN"/>
    <property type="match status" value="1"/>
</dbReference>
<dbReference type="EMBL" id="JAMYWD010000008">
    <property type="protein sequence ID" value="KAJ4962455.1"/>
    <property type="molecule type" value="Genomic_DNA"/>
</dbReference>
<organism evidence="3 4">
    <name type="scientific">Protea cynaroides</name>
    <dbReference type="NCBI Taxonomy" id="273540"/>
    <lineage>
        <taxon>Eukaryota</taxon>
        <taxon>Viridiplantae</taxon>
        <taxon>Streptophyta</taxon>
        <taxon>Embryophyta</taxon>
        <taxon>Tracheophyta</taxon>
        <taxon>Spermatophyta</taxon>
        <taxon>Magnoliopsida</taxon>
        <taxon>Proteales</taxon>
        <taxon>Proteaceae</taxon>
        <taxon>Protea</taxon>
    </lineage>
</organism>
<dbReference type="Gene3D" id="2.60.200.20">
    <property type="match status" value="1"/>
</dbReference>
<dbReference type="SUPFAM" id="SSF49879">
    <property type="entry name" value="SMAD/FHA domain"/>
    <property type="match status" value="1"/>
</dbReference>
<dbReference type="OrthoDB" id="10262769at2759"/>
<dbReference type="CDD" id="cd22687">
    <property type="entry name" value="FHA_MCRS1"/>
    <property type="match status" value="1"/>
</dbReference>
<feature type="compositionally biased region" description="Polar residues" evidence="1">
    <location>
        <begin position="557"/>
        <end position="582"/>
    </location>
</feature>
<evidence type="ECO:0000259" key="2">
    <source>
        <dbReference type="PROSITE" id="PS50006"/>
    </source>
</evidence>
<feature type="region of interest" description="Disordered" evidence="1">
    <location>
        <begin position="547"/>
        <end position="584"/>
    </location>
</feature>
<gene>
    <name evidence="3" type="ORF">NE237_022394</name>
</gene>
<dbReference type="GO" id="GO:0044545">
    <property type="term" value="C:NSL complex"/>
    <property type="evidence" value="ECO:0007669"/>
    <property type="project" value="TreeGrafter"/>
</dbReference>
<dbReference type="InterPro" id="IPR037912">
    <property type="entry name" value="MCRS1"/>
</dbReference>
<sequence length="936" mass="101406">MGALAPIFPWIPEDDLLLKSAVEAGASLESLAKGAVRFSRRFTIRELQDRWHSLLYDPVVSVEASNRMVDIESSASNLSSKPNRSVNSKGNGCALGKRNVGSVRSRYHALRKRICSEPFNSFDLSFLVAPGGFNCTSNEGGCQEHLTHQSEPESQNCMFGDPILNHFGLQESDLDIVRHAFQDIVGDDTTAGGIDGPVHSFHTGHLDSFEGGLPNGIGRDCLYGFTDNVSSVPVKEEMQTGIGHSFEHDDLHKDLPLQENLPVFGNCAGAQEMGLRHEVPVSDLFETDDLEAKPLSSIDSIDNNPGNVCSGLGGSQGFNSPVSDCAAAFHQLGYSSPLATMPTWGSIDGISTSAMQIESNLGDKGPVLGDTLACAGDDGTEKICSSGYDIVHSETKLKERISADGLTNPAAIPEGDFLDLSNSLLNFADDDELLFMDVDVKNMMGGSCLDGLNSILLSCPSEAHQDDILGIPTENKASEPKDTCLMVAHDPCTGEFDELSFQSHFGQDDGHKVCDAESNMVSASAPNPHFPKLCNEVIFCPLSTEDPEIPDNDDFPSSETLSSFTSPIISQGSGESPSTSASFPLDICDDQKVGERGSNLVKGEEEAPALGLLAPSMIRSQVLAEMGPNLPVDGCGVKSELPESVSPNVVSNHTSAASGESCQRRSVPVTPNFVPDGPRKDSTVKVEMVKLHDFTSSVDPVLEKTIHGSDHVKSCPRIILGSCKQEADVSVAIPKNLSSHAEPGSTETTFLEPGLNPPTSDQEEQLSESDGDVPYFSDVEAMILDMDLCLDDQDSYFSREVLRYQNEDTRRTIIRLEQVVQSSMQRAMASYGAFAIFYGRHLKHYIKKSEVLLGRATNDVNVDIDLGREGHANKISRRQAMIKMDEDGSFYLKNLGKCPIFVNSKEVATGQRLSLNSCCLIEIRGMRFMFEKFQYK</sequence>
<evidence type="ECO:0000313" key="3">
    <source>
        <dbReference type="EMBL" id="KAJ4962455.1"/>
    </source>
</evidence>
<dbReference type="Pfam" id="PF00498">
    <property type="entry name" value="FHA"/>
    <property type="match status" value="1"/>
</dbReference>
<feature type="compositionally biased region" description="Polar residues" evidence="1">
    <location>
        <begin position="74"/>
        <end position="90"/>
    </location>
</feature>
<dbReference type="GO" id="GO:0071339">
    <property type="term" value="C:MLL1 complex"/>
    <property type="evidence" value="ECO:0007669"/>
    <property type="project" value="InterPro"/>
</dbReference>
<name>A0A9Q0HD43_9MAGN</name>
<evidence type="ECO:0000313" key="4">
    <source>
        <dbReference type="Proteomes" id="UP001141806"/>
    </source>
</evidence>
<keyword evidence="4" id="KW-1185">Reference proteome</keyword>
<feature type="compositionally biased region" description="Acidic residues" evidence="1">
    <location>
        <begin position="761"/>
        <end position="771"/>
    </location>
</feature>
<feature type="region of interest" description="Disordered" evidence="1">
    <location>
        <begin position="650"/>
        <end position="681"/>
    </location>
</feature>
<dbReference type="PANTHER" id="PTHR13233:SF0">
    <property type="entry name" value="MICROSPHERULE PROTEIN 1"/>
    <property type="match status" value="1"/>
</dbReference>
<dbReference type="SMART" id="SM00240">
    <property type="entry name" value="FHA"/>
    <property type="match status" value="1"/>
</dbReference>
<feature type="domain" description="FHA" evidence="2">
    <location>
        <begin position="851"/>
        <end position="907"/>
    </location>
</feature>
<dbReference type="Proteomes" id="UP001141806">
    <property type="component" value="Unassembled WGS sequence"/>
</dbReference>
<feature type="compositionally biased region" description="Polar residues" evidence="1">
    <location>
        <begin position="650"/>
        <end position="661"/>
    </location>
</feature>
<reference evidence="3" key="1">
    <citation type="journal article" date="2023" name="Plant J.">
        <title>The genome of the king protea, Protea cynaroides.</title>
        <authorList>
            <person name="Chang J."/>
            <person name="Duong T.A."/>
            <person name="Schoeman C."/>
            <person name="Ma X."/>
            <person name="Roodt D."/>
            <person name="Barker N."/>
            <person name="Li Z."/>
            <person name="Van de Peer Y."/>
            <person name="Mizrachi E."/>
        </authorList>
    </citation>
    <scope>NUCLEOTIDE SEQUENCE</scope>
    <source>
        <tissue evidence="3">Young leaves</tissue>
    </source>
</reference>
<proteinExistence type="predicted"/>
<feature type="region of interest" description="Disordered" evidence="1">
    <location>
        <begin position="74"/>
        <end position="93"/>
    </location>
</feature>
<dbReference type="Pfam" id="PF13325">
    <property type="entry name" value="MCRS_N"/>
    <property type="match status" value="1"/>
</dbReference>
<dbReference type="PANTHER" id="PTHR13233">
    <property type="entry name" value="MICROSPHERULE PROTEIN 1"/>
    <property type="match status" value="1"/>
</dbReference>
<dbReference type="GO" id="GO:0031011">
    <property type="term" value="C:Ino80 complex"/>
    <property type="evidence" value="ECO:0007669"/>
    <property type="project" value="InterPro"/>
</dbReference>
<dbReference type="InterPro" id="IPR000253">
    <property type="entry name" value="FHA_dom"/>
</dbReference>
<dbReference type="AlphaFoldDB" id="A0A9Q0HD43"/>